<gene>
    <name evidence="3" type="ORF">GQ43DRAFT_274948</name>
</gene>
<evidence type="ECO:0000259" key="2">
    <source>
        <dbReference type="Pfam" id="PF00326"/>
    </source>
</evidence>
<proteinExistence type="predicted"/>
<comment type="caution">
    <text evidence="3">The sequence shown here is derived from an EMBL/GenBank/DDBJ whole genome shotgun (WGS) entry which is preliminary data.</text>
</comment>
<dbReference type="SUPFAM" id="SSF53474">
    <property type="entry name" value="alpha/beta-Hydrolases"/>
    <property type="match status" value="1"/>
</dbReference>
<dbReference type="Gene3D" id="3.40.50.1820">
    <property type="entry name" value="alpha/beta hydrolase"/>
    <property type="match status" value="1"/>
</dbReference>
<organism evidence="3 4">
    <name type="scientific">Delitschia confertaspora ATCC 74209</name>
    <dbReference type="NCBI Taxonomy" id="1513339"/>
    <lineage>
        <taxon>Eukaryota</taxon>
        <taxon>Fungi</taxon>
        <taxon>Dikarya</taxon>
        <taxon>Ascomycota</taxon>
        <taxon>Pezizomycotina</taxon>
        <taxon>Dothideomycetes</taxon>
        <taxon>Pleosporomycetidae</taxon>
        <taxon>Pleosporales</taxon>
        <taxon>Delitschiaceae</taxon>
        <taxon>Delitschia</taxon>
    </lineage>
</organism>
<evidence type="ECO:0000313" key="4">
    <source>
        <dbReference type="Proteomes" id="UP000799536"/>
    </source>
</evidence>
<dbReference type="PANTHER" id="PTHR43037">
    <property type="entry name" value="UNNAMED PRODUCT-RELATED"/>
    <property type="match status" value="1"/>
</dbReference>
<name>A0A9P4JS00_9PLEO</name>
<dbReference type="PANTHER" id="PTHR43037:SF4">
    <property type="entry name" value="PEPTIDASE S9 PROLYL OLIGOPEPTIDASE CATALYTIC DOMAIN-CONTAINING PROTEIN"/>
    <property type="match status" value="1"/>
</dbReference>
<dbReference type="InterPro" id="IPR001375">
    <property type="entry name" value="Peptidase_S9_cat"/>
</dbReference>
<keyword evidence="1" id="KW-0732">Signal</keyword>
<dbReference type="AlphaFoldDB" id="A0A9P4JS00"/>
<dbReference type="Proteomes" id="UP000799536">
    <property type="component" value="Unassembled WGS sequence"/>
</dbReference>
<reference evidence="3" key="1">
    <citation type="journal article" date="2020" name="Stud. Mycol.">
        <title>101 Dothideomycetes genomes: a test case for predicting lifestyles and emergence of pathogens.</title>
        <authorList>
            <person name="Haridas S."/>
            <person name="Albert R."/>
            <person name="Binder M."/>
            <person name="Bloem J."/>
            <person name="Labutti K."/>
            <person name="Salamov A."/>
            <person name="Andreopoulos B."/>
            <person name="Baker S."/>
            <person name="Barry K."/>
            <person name="Bills G."/>
            <person name="Bluhm B."/>
            <person name="Cannon C."/>
            <person name="Castanera R."/>
            <person name="Culley D."/>
            <person name="Daum C."/>
            <person name="Ezra D."/>
            <person name="Gonzalez J."/>
            <person name="Henrissat B."/>
            <person name="Kuo A."/>
            <person name="Liang C."/>
            <person name="Lipzen A."/>
            <person name="Lutzoni F."/>
            <person name="Magnuson J."/>
            <person name="Mondo S."/>
            <person name="Nolan M."/>
            <person name="Ohm R."/>
            <person name="Pangilinan J."/>
            <person name="Park H.-J."/>
            <person name="Ramirez L."/>
            <person name="Alfaro M."/>
            <person name="Sun H."/>
            <person name="Tritt A."/>
            <person name="Yoshinaga Y."/>
            <person name="Zwiers L.-H."/>
            <person name="Turgeon B."/>
            <person name="Goodwin S."/>
            <person name="Spatafora J."/>
            <person name="Crous P."/>
            <person name="Grigoriev I."/>
        </authorList>
    </citation>
    <scope>NUCLEOTIDE SEQUENCE</scope>
    <source>
        <strain evidence="3">ATCC 74209</strain>
    </source>
</reference>
<feature type="domain" description="Peptidase S9 prolyl oligopeptidase catalytic" evidence="2">
    <location>
        <begin position="407"/>
        <end position="560"/>
    </location>
</feature>
<dbReference type="OrthoDB" id="449091at2759"/>
<dbReference type="GO" id="GO:0008236">
    <property type="term" value="F:serine-type peptidase activity"/>
    <property type="evidence" value="ECO:0007669"/>
    <property type="project" value="InterPro"/>
</dbReference>
<protein>
    <recommendedName>
        <fullName evidence="2">Peptidase S9 prolyl oligopeptidase catalytic domain-containing protein</fullName>
    </recommendedName>
</protein>
<dbReference type="GO" id="GO:0006508">
    <property type="term" value="P:proteolysis"/>
    <property type="evidence" value="ECO:0007669"/>
    <property type="project" value="InterPro"/>
</dbReference>
<dbReference type="InterPro" id="IPR029058">
    <property type="entry name" value="AB_hydrolase_fold"/>
</dbReference>
<accession>A0A9P4JS00</accession>
<evidence type="ECO:0000313" key="3">
    <source>
        <dbReference type="EMBL" id="KAF2203309.1"/>
    </source>
</evidence>
<keyword evidence="4" id="KW-1185">Reference proteome</keyword>
<dbReference type="EMBL" id="ML993907">
    <property type="protein sequence ID" value="KAF2203309.1"/>
    <property type="molecule type" value="Genomic_DNA"/>
</dbReference>
<dbReference type="Pfam" id="PF00326">
    <property type="entry name" value="Peptidase_S9"/>
    <property type="match status" value="1"/>
</dbReference>
<dbReference type="InterPro" id="IPR050955">
    <property type="entry name" value="Plant_Biomass_Hydrol_Est"/>
</dbReference>
<sequence>MSHGLCYSLSEGNSVPLAFSESWQVLGPFQIGTREATWGADPLEYLGGFRSLEYNKNDKFTSSLPLEGAAKWSSVNGKQIASTPSSANVSLSISFPGVDWAFLKGVYGWAAVQYQAWVRGEIIVTSKETQSVVLYTDMVLEYWIDGVCYFGGDFYGFRKAPPVLHLEPGSHRIDVRLVRDMRAMGDMLDPTIDVILELNRTSGSLELVKPGILMADVVNSGKLASPIGSIYVRNSGTNDIEITGVQSGDADITLVNKDPKLVVVGGQTRPIALNIESLKRKFNPACIEDELPLSIEVELNYKVANLDGEVFTLTASQDLTIRNIFSPHKVTYLHPGAIVSYAILRPPVFSSTCLFGVRRSLPVLLQLHGAGLEADSEEVAHALDPVSDLCAWVLFPTGVTPWSADDWHNWGFADVEQAVRNIPSWMEAVGWRGPDADINRWVVSGHSNGGQGTWYSVTHRPDNIIAAAPVSGYSSIQRYVPYELWQPMDPRRSAIISASLNSYRHEMLMANAKGIPIFHQHGDKDDNVPVYHSRLLRQLLFQHGTKTSYYELPGQGHWFEGIMTTPQLQCFYRTYTSDVETTARPLEDFDIVVADPGDMGSKGGVKVLQLEDPGQYGQVQVIYDNSLKTCTIKTSNVLALQLQIGYFRLSAISIDGSALELAEDSAISSKLVDLTKDVEDQTWKVGSLQGSKSTDDILNRRGRQLGAMTAILRSTGPFTIRHQGNETAHIALQISRNLHQYFYADSSIVYPVSHEKNSPGNVISVAIGAALPRCAHSSFPIQVKEKSISIRDSVGRHKTFGGDQSLAAIFLRPLNGERLELVVWGSDSEGLSQAARLVPMLTGVGQPDFVVLTEAARWIGVEGAVTMGFLDHAWNVTRSSLV</sequence>
<evidence type="ECO:0000256" key="1">
    <source>
        <dbReference type="ARBA" id="ARBA00022729"/>
    </source>
</evidence>